<evidence type="ECO:0000256" key="6">
    <source>
        <dbReference type="ARBA" id="ARBA00023053"/>
    </source>
</evidence>
<dbReference type="InterPro" id="IPR003691">
    <property type="entry name" value="FluC"/>
</dbReference>
<dbReference type="GO" id="GO:0005886">
    <property type="term" value="C:plasma membrane"/>
    <property type="evidence" value="ECO:0007669"/>
    <property type="project" value="UniProtKB-SubCell"/>
</dbReference>
<keyword evidence="4 12" id="KW-0812">Transmembrane</keyword>
<keyword evidence="12" id="KW-0479">Metal-binding</keyword>
<dbReference type="PANTHER" id="PTHR28259:SF1">
    <property type="entry name" value="FLUORIDE EXPORT PROTEIN 1-RELATED"/>
    <property type="match status" value="1"/>
</dbReference>
<keyword evidence="12" id="KW-0813">Transport</keyword>
<feature type="binding site" evidence="12">
    <location>
        <position position="78"/>
    </location>
    <ligand>
        <name>Na(+)</name>
        <dbReference type="ChEBI" id="CHEBI:29101"/>
        <note>structural</note>
    </ligand>
</feature>
<dbReference type="HAMAP" id="MF_00454">
    <property type="entry name" value="FluC"/>
    <property type="match status" value="1"/>
</dbReference>
<evidence type="ECO:0000256" key="7">
    <source>
        <dbReference type="ARBA" id="ARBA00023065"/>
    </source>
</evidence>
<name>G4A9M0_AGGAC</name>
<keyword evidence="8 12" id="KW-0472">Membrane</keyword>
<dbReference type="Pfam" id="PF02537">
    <property type="entry name" value="CRCB"/>
    <property type="match status" value="1"/>
</dbReference>
<feature type="transmembrane region" description="Helical" evidence="12">
    <location>
        <begin position="67"/>
        <end position="85"/>
    </location>
</feature>
<dbReference type="AlphaFoldDB" id="G4A9M0"/>
<dbReference type="PATRIC" id="fig|907488.3.peg.1504"/>
<evidence type="ECO:0000256" key="2">
    <source>
        <dbReference type="ARBA" id="ARBA00022475"/>
    </source>
</evidence>
<evidence type="ECO:0000256" key="5">
    <source>
        <dbReference type="ARBA" id="ARBA00022989"/>
    </source>
</evidence>
<dbReference type="PANTHER" id="PTHR28259">
    <property type="entry name" value="FLUORIDE EXPORT PROTEIN 1-RELATED"/>
    <property type="match status" value="1"/>
</dbReference>
<evidence type="ECO:0000256" key="3">
    <source>
        <dbReference type="ARBA" id="ARBA00022519"/>
    </source>
</evidence>
<evidence type="ECO:0000256" key="8">
    <source>
        <dbReference type="ARBA" id="ARBA00023136"/>
    </source>
</evidence>
<keyword evidence="2 12" id="KW-1003">Cell membrane</keyword>
<keyword evidence="3" id="KW-0997">Cell inner membrane</keyword>
<feature type="transmembrane region" description="Helical" evidence="12">
    <location>
        <begin position="31"/>
        <end position="55"/>
    </location>
</feature>
<keyword evidence="6 12" id="KW-0915">Sodium</keyword>
<comment type="catalytic activity">
    <reaction evidence="11">
        <text>fluoride(in) = fluoride(out)</text>
        <dbReference type="Rhea" id="RHEA:76159"/>
        <dbReference type="ChEBI" id="CHEBI:17051"/>
    </reaction>
    <physiologicalReaction direction="left-to-right" evidence="11">
        <dbReference type="Rhea" id="RHEA:76160"/>
    </physiologicalReaction>
</comment>
<sequence>MLSTLLLISSGAALGAGLRWGLGLWLNPLFAMFSFGTLIANYFGCFIIGLLLALFWHFPQISNEWKLFLVTGFLGSLTTFSSFSAEVMENLLNGKWMMGLGVIAAHLFGSLLFTWFDVLFMRACLD</sequence>
<keyword evidence="5 12" id="KW-1133">Transmembrane helix</keyword>
<dbReference type="NCBIfam" id="NF010792">
    <property type="entry name" value="PRK14196.1"/>
    <property type="match status" value="1"/>
</dbReference>
<feature type="binding site" evidence="12">
    <location>
        <position position="75"/>
    </location>
    <ligand>
        <name>Na(+)</name>
        <dbReference type="ChEBI" id="CHEBI:29101"/>
        <note>structural</note>
    </ligand>
</feature>
<evidence type="ECO:0000256" key="11">
    <source>
        <dbReference type="ARBA" id="ARBA00035585"/>
    </source>
</evidence>
<comment type="similarity">
    <text evidence="10 12">Belongs to the fluoride channel Fluc/FEX (TC 1.A.43) family.</text>
</comment>
<evidence type="ECO:0000313" key="13">
    <source>
        <dbReference type="EMBL" id="EGY32982.1"/>
    </source>
</evidence>
<keyword evidence="13" id="KW-0808">Transferase</keyword>
<evidence type="ECO:0000256" key="1">
    <source>
        <dbReference type="ARBA" id="ARBA00004651"/>
    </source>
</evidence>
<accession>G4A9M0</accession>
<dbReference type="GO" id="GO:0046872">
    <property type="term" value="F:metal ion binding"/>
    <property type="evidence" value="ECO:0007669"/>
    <property type="project" value="UniProtKB-KW"/>
</dbReference>
<evidence type="ECO:0000313" key="14">
    <source>
        <dbReference type="Proteomes" id="UP000005508"/>
    </source>
</evidence>
<dbReference type="GO" id="GO:0140114">
    <property type="term" value="P:cellular detoxification of fluoride"/>
    <property type="evidence" value="ECO:0007669"/>
    <property type="project" value="UniProtKB-UniRule"/>
</dbReference>
<proteinExistence type="inferred from homology"/>
<comment type="subcellular location">
    <subcellularLocation>
        <location evidence="1 12">Cell membrane</location>
        <topology evidence="1 12">Multi-pass membrane protein</topology>
    </subcellularLocation>
</comment>
<reference evidence="13 14" key="1">
    <citation type="submission" date="2010-10" db="EMBL/GenBank/DDBJ databases">
        <authorList>
            <person name="Chen C."/>
            <person name="Kittichotirat W."/>
            <person name="Asikainen S."/>
            <person name="Bumgarner R."/>
        </authorList>
    </citation>
    <scope>NUCLEOTIDE SEQUENCE [LARGE SCALE GENOMIC DNA]</scope>
    <source>
        <strain evidence="13 14">SC1083</strain>
    </source>
</reference>
<evidence type="ECO:0000256" key="12">
    <source>
        <dbReference type="HAMAP-Rule" id="MF_00454"/>
    </source>
</evidence>
<comment type="caution">
    <text evidence="13">The sequence shown here is derived from an EMBL/GenBank/DDBJ whole genome shotgun (WGS) entry which is preliminary data.</text>
</comment>
<keyword evidence="9 12" id="KW-0407">Ion channel</keyword>
<evidence type="ECO:0000256" key="4">
    <source>
        <dbReference type="ARBA" id="ARBA00022692"/>
    </source>
</evidence>
<dbReference type="EMBL" id="AEJM01000036">
    <property type="protein sequence ID" value="EGY32982.1"/>
    <property type="molecule type" value="Genomic_DNA"/>
</dbReference>
<protein>
    <recommendedName>
        <fullName evidence="12">Fluoride-specific ion channel FluC</fullName>
    </recommendedName>
</protein>
<gene>
    <name evidence="12" type="primary">fluC</name>
    <name evidence="12" type="synonym">crcB</name>
    <name evidence="13" type="ORF">SC1083_1539</name>
</gene>
<evidence type="ECO:0000256" key="9">
    <source>
        <dbReference type="ARBA" id="ARBA00023303"/>
    </source>
</evidence>
<organism evidence="13 14">
    <name type="scientific">Aggregatibacter actinomycetemcomitans serotype e str. SC1083</name>
    <dbReference type="NCBI Taxonomy" id="907488"/>
    <lineage>
        <taxon>Bacteria</taxon>
        <taxon>Pseudomonadati</taxon>
        <taxon>Pseudomonadota</taxon>
        <taxon>Gammaproteobacteria</taxon>
        <taxon>Pasteurellales</taxon>
        <taxon>Pasteurellaceae</taxon>
        <taxon>Aggregatibacter</taxon>
    </lineage>
</organism>
<dbReference type="GO" id="GO:0016740">
    <property type="term" value="F:transferase activity"/>
    <property type="evidence" value="ECO:0007669"/>
    <property type="project" value="UniProtKB-KW"/>
</dbReference>
<comment type="activity regulation">
    <text evidence="12">Na(+) is not transported, but it plays an essential structural role and its presence is essential for fluoride channel function.</text>
</comment>
<dbReference type="SMR" id="G4A9M0"/>
<dbReference type="GO" id="GO:0062054">
    <property type="term" value="F:fluoride channel activity"/>
    <property type="evidence" value="ECO:0007669"/>
    <property type="project" value="UniProtKB-UniRule"/>
</dbReference>
<evidence type="ECO:0000256" key="10">
    <source>
        <dbReference type="ARBA" id="ARBA00035120"/>
    </source>
</evidence>
<feature type="transmembrane region" description="Helical" evidence="12">
    <location>
        <begin position="97"/>
        <end position="120"/>
    </location>
</feature>
<comment type="function">
    <text evidence="12">Fluoride-specific ion channel. Important for reducing fluoride concentration in the cell, thus reducing its toxicity.</text>
</comment>
<keyword evidence="7 12" id="KW-0406">Ion transport</keyword>
<dbReference type="Proteomes" id="UP000005508">
    <property type="component" value="Unassembled WGS sequence"/>
</dbReference>